<organism evidence="10 11">
    <name type="scientific">Brevibacillus fulvus</name>
    <dbReference type="NCBI Taxonomy" id="1125967"/>
    <lineage>
        <taxon>Bacteria</taxon>
        <taxon>Bacillati</taxon>
        <taxon>Bacillota</taxon>
        <taxon>Bacilli</taxon>
        <taxon>Bacillales</taxon>
        <taxon>Paenibacillaceae</taxon>
        <taxon>Brevibacillus</taxon>
    </lineage>
</organism>
<keyword evidence="8" id="KW-0472">Membrane</keyword>
<dbReference type="GO" id="GO:0000160">
    <property type="term" value="P:phosphorelay signal transduction system"/>
    <property type="evidence" value="ECO:0007669"/>
    <property type="project" value="UniProtKB-KW"/>
</dbReference>
<keyword evidence="6" id="KW-0067">ATP-binding</keyword>
<feature type="transmembrane region" description="Helical" evidence="8">
    <location>
        <begin position="103"/>
        <end position="124"/>
    </location>
</feature>
<accession>A0A939BS35</accession>
<proteinExistence type="predicted"/>
<evidence type="ECO:0000256" key="2">
    <source>
        <dbReference type="ARBA" id="ARBA00012438"/>
    </source>
</evidence>
<dbReference type="PRINTS" id="PR00344">
    <property type="entry name" value="BCTRLSENSOR"/>
</dbReference>
<evidence type="ECO:0000313" key="10">
    <source>
        <dbReference type="EMBL" id="MBM7590297.1"/>
    </source>
</evidence>
<dbReference type="InterPro" id="IPR004358">
    <property type="entry name" value="Sig_transdc_His_kin-like_C"/>
</dbReference>
<dbReference type="EC" id="2.7.13.3" evidence="2"/>
<feature type="transmembrane region" description="Helical" evidence="8">
    <location>
        <begin position="66"/>
        <end position="91"/>
    </location>
</feature>
<keyword evidence="4" id="KW-0547">Nucleotide-binding</keyword>
<keyword evidence="7" id="KW-0902">Two-component regulatory system</keyword>
<feature type="transmembrane region" description="Helical" evidence="8">
    <location>
        <begin position="165"/>
        <end position="184"/>
    </location>
</feature>
<reference evidence="10" key="1">
    <citation type="submission" date="2021-01" db="EMBL/GenBank/DDBJ databases">
        <title>Genomic Encyclopedia of Type Strains, Phase IV (KMG-IV): sequencing the most valuable type-strain genomes for metagenomic binning, comparative biology and taxonomic classification.</title>
        <authorList>
            <person name="Goeker M."/>
        </authorList>
    </citation>
    <scope>NUCLEOTIDE SEQUENCE</scope>
    <source>
        <strain evidence="10">DSM 25523</strain>
    </source>
</reference>
<dbReference type="InterPro" id="IPR005467">
    <property type="entry name" value="His_kinase_dom"/>
</dbReference>
<feature type="transmembrane region" description="Helical" evidence="8">
    <location>
        <begin position="196"/>
        <end position="218"/>
    </location>
</feature>
<evidence type="ECO:0000256" key="5">
    <source>
        <dbReference type="ARBA" id="ARBA00022777"/>
    </source>
</evidence>
<feature type="transmembrane region" description="Helical" evidence="8">
    <location>
        <begin position="130"/>
        <end position="153"/>
    </location>
</feature>
<evidence type="ECO:0000259" key="9">
    <source>
        <dbReference type="PROSITE" id="PS50109"/>
    </source>
</evidence>
<evidence type="ECO:0000256" key="6">
    <source>
        <dbReference type="ARBA" id="ARBA00022840"/>
    </source>
</evidence>
<dbReference type="Pfam" id="PF02518">
    <property type="entry name" value="HATPase_c"/>
    <property type="match status" value="1"/>
</dbReference>
<dbReference type="SUPFAM" id="SSF55874">
    <property type="entry name" value="ATPase domain of HSP90 chaperone/DNA topoisomerase II/histidine kinase"/>
    <property type="match status" value="1"/>
</dbReference>
<dbReference type="Proteomes" id="UP000717624">
    <property type="component" value="Unassembled WGS sequence"/>
</dbReference>
<dbReference type="SMART" id="SM00387">
    <property type="entry name" value="HATPase_c"/>
    <property type="match status" value="1"/>
</dbReference>
<dbReference type="InterPro" id="IPR036890">
    <property type="entry name" value="HATPase_C_sf"/>
</dbReference>
<evidence type="ECO:0000256" key="8">
    <source>
        <dbReference type="SAM" id="Phobius"/>
    </source>
</evidence>
<keyword evidence="11" id="KW-1185">Reference proteome</keyword>
<evidence type="ECO:0000313" key="11">
    <source>
        <dbReference type="Proteomes" id="UP000717624"/>
    </source>
</evidence>
<evidence type="ECO:0000256" key="1">
    <source>
        <dbReference type="ARBA" id="ARBA00000085"/>
    </source>
</evidence>
<dbReference type="PANTHER" id="PTHR43065">
    <property type="entry name" value="SENSOR HISTIDINE KINASE"/>
    <property type="match status" value="1"/>
</dbReference>
<dbReference type="PANTHER" id="PTHR43065:SF46">
    <property type="entry name" value="C4-DICARBOXYLATE TRANSPORT SENSOR PROTEIN DCTB"/>
    <property type="match status" value="1"/>
</dbReference>
<keyword evidence="5 10" id="KW-0418">Kinase</keyword>
<keyword evidence="3" id="KW-0808">Transferase</keyword>
<sequence>MMLVVLLIIWALGTLVFFIDPKKTFIRWASVTAFVGSGGFLATVIEETLLPFLWQHQLVLPGTEQLLYRISTGSSFLCQVGLPYAFLMFAVHSGELFRAKTKTFLSCLTLLPPLLMLLVTPIYPVLQLNYWLLAAWVFPYFFAASWILLTLYRREKEPHLRKSRFYTNILIIVPLLLMFILLYAMRIQHNYEAWRYNAIVVGIQFVFILLISVKYGFLGVRFRIERRRLDSTLRAITSGTQILNHTIKNEAGKLSLYAERIHSYARKTNQPDLQKDALILAESSRQILEMMNRIQGQLQDIVLREQWIDPGSLIEQVADHLQPDAAAHQVEIKAALQANPLLNCDPIQLREILTNLCRNALEAMPSGGTLSLKATLLKRHYLVTVSDTGTGIDKDNLRHVFDPFFSTKKGGNNFGLGLSYCYSAMQKHQGKLEIYSVLNEGTTVSLYFPRKRVLLPKEELNKEVNA</sequence>
<dbReference type="RefSeq" id="WP_204518049.1">
    <property type="nucleotide sequence ID" value="NZ_BAABIN010000020.1"/>
</dbReference>
<dbReference type="PROSITE" id="PS50109">
    <property type="entry name" value="HIS_KIN"/>
    <property type="match status" value="1"/>
</dbReference>
<name>A0A939BS35_9BACL</name>
<dbReference type="EMBL" id="JAFBEB010000005">
    <property type="protein sequence ID" value="MBM7590297.1"/>
    <property type="molecule type" value="Genomic_DNA"/>
</dbReference>
<dbReference type="GO" id="GO:0005524">
    <property type="term" value="F:ATP binding"/>
    <property type="evidence" value="ECO:0007669"/>
    <property type="project" value="UniProtKB-KW"/>
</dbReference>
<evidence type="ECO:0000256" key="7">
    <source>
        <dbReference type="ARBA" id="ARBA00023012"/>
    </source>
</evidence>
<gene>
    <name evidence="10" type="ORF">JOD01_001901</name>
</gene>
<evidence type="ECO:0000256" key="3">
    <source>
        <dbReference type="ARBA" id="ARBA00022679"/>
    </source>
</evidence>
<evidence type="ECO:0000256" key="4">
    <source>
        <dbReference type="ARBA" id="ARBA00022741"/>
    </source>
</evidence>
<dbReference type="GO" id="GO:0004673">
    <property type="term" value="F:protein histidine kinase activity"/>
    <property type="evidence" value="ECO:0007669"/>
    <property type="project" value="UniProtKB-EC"/>
</dbReference>
<dbReference type="Gene3D" id="3.30.565.10">
    <property type="entry name" value="Histidine kinase-like ATPase, C-terminal domain"/>
    <property type="match status" value="1"/>
</dbReference>
<comment type="caution">
    <text evidence="10">The sequence shown here is derived from an EMBL/GenBank/DDBJ whole genome shotgun (WGS) entry which is preliminary data.</text>
</comment>
<protein>
    <recommendedName>
        <fullName evidence="2">histidine kinase</fullName>
        <ecNumber evidence="2">2.7.13.3</ecNumber>
    </recommendedName>
</protein>
<dbReference type="InterPro" id="IPR003594">
    <property type="entry name" value="HATPase_dom"/>
</dbReference>
<keyword evidence="8" id="KW-1133">Transmembrane helix</keyword>
<comment type="catalytic activity">
    <reaction evidence="1">
        <text>ATP + protein L-histidine = ADP + protein N-phospho-L-histidine.</text>
        <dbReference type="EC" id="2.7.13.3"/>
    </reaction>
</comment>
<feature type="domain" description="Histidine kinase" evidence="9">
    <location>
        <begin position="242"/>
        <end position="452"/>
    </location>
</feature>
<keyword evidence="8" id="KW-0812">Transmembrane</keyword>
<dbReference type="AlphaFoldDB" id="A0A939BS35"/>